<evidence type="ECO:0000313" key="1">
    <source>
        <dbReference type="EMBL" id="GGJ64106.1"/>
    </source>
</evidence>
<accession>A0ABQ2DRG5</accession>
<name>A0ABQ2DRG5_9MICC</name>
<sequence length="77" mass="8539">MRHLTSHFPATFRDAPWYSGQTVTTIRHMAAGIGTALVSTGIDCRGEDLWVVADSAVERQIAADERTVLPQRLMEEP</sequence>
<protein>
    <submittedName>
        <fullName evidence="1">Uncharacterized protein</fullName>
    </submittedName>
</protein>
<keyword evidence="2" id="KW-1185">Reference proteome</keyword>
<gene>
    <name evidence="1" type="ORF">GCM10007173_23800</name>
</gene>
<dbReference type="Proteomes" id="UP000606115">
    <property type="component" value="Unassembled WGS sequence"/>
</dbReference>
<dbReference type="EMBL" id="BMKX01000006">
    <property type="protein sequence ID" value="GGJ64106.1"/>
    <property type="molecule type" value="Genomic_DNA"/>
</dbReference>
<proteinExistence type="predicted"/>
<organism evidence="1 2">
    <name type="scientific">Glutamicibacter ardleyensis</name>
    <dbReference type="NCBI Taxonomy" id="225894"/>
    <lineage>
        <taxon>Bacteria</taxon>
        <taxon>Bacillati</taxon>
        <taxon>Actinomycetota</taxon>
        <taxon>Actinomycetes</taxon>
        <taxon>Micrococcales</taxon>
        <taxon>Micrococcaceae</taxon>
        <taxon>Glutamicibacter</taxon>
    </lineage>
</organism>
<evidence type="ECO:0000313" key="2">
    <source>
        <dbReference type="Proteomes" id="UP000606115"/>
    </source>
</evidence>
<comment type="caution">
    <text evidence="1">The sequence shown here is derived from an EMBL/GenBank/DDBJ whole genome shotgun (WGS) entry which is preliminary data.</text>
</comment>
<reference evidence="2" key="1">
    <citation type="journal article" date="2019" name="Int. J. Syst. Evol. Microbiol.">
        <title>The Global Catalogue of Microorganisms (GCM) 10K type strain sequencing project: providing services to taxonomists for standard genome sequencing and annotation.</title>
        <authorList>
            <consortium name="The Broad Institute Genomics Platform"/>
            <consortium name="The Broad Institute Genome Sequencing Center for Infectious Disease"/>
            <person name="Wu L."/>
            <person name="Ma J."/>
        </authorList>
    </citation>
    <scope>NUCLEOTIDE SEQUENCE [LARGE SCALE GENOMIC DNA]</scope>
    <source>
        <strain evidence="2">CGMCC 1.3685</strain>
    </source>
</reference>